<organism evidence="6 7">
    <name type="scientific">Tremella mesenterica</name>
    <name type="common">Jelly fungus</name>
    <dbReference type="NCBI Taxonomy" id="5217"/>
    <lineage>
        <taxon>Eukaryota</taxon>
        <taxon>Fungi</taxon>
        <taxon>Dikarya</taxon>
        <taxon>Basidiomycota</taxon>
        <taxon>Agaricomycotina</taxon>
        <taxon>Tremellomycetes</taxon>
        <taxon>Tremellales</taxon>
        <taxon>Tremellaceae</taxon>
        <taxon>Tremella</taxon>
    </lineage>
</organism>
<evidence type="ECO:0000256" key="4">
    <source>
        <dbReference type="SAM" id="SignalP"/>
    </source>
</evidence>
<feature type="transmembrane region" description="Helical" evidence="3">
    <location>
        <begin position="566"/>
        <end position="587"/>
    </location>
</feature>
<feature type="compositionally biased region" description="Gly residues" evidence="2">
    <location>
        <begin position="805"/>
        <end position="814"/>
    </location>
</feature>
<dbReference type="AlphaFoldDB" id="A0A4Q1BQ04"/>
<protein>
    <recommendedName>
        <fullName evidence="5">EGF-like domain-containing protein</fullName>
    </recommendedName>
</protein>
<evidence type="ECO:0000256" key="3">
    <source>
        <dbReference type="SAM" id="Phobius"/>
    </source>
</evidence>
<comment type="caution">
    <text evidence="6">The sequence shown here is derived from an EMBL/GenBank/DDBJ whole genome shotgun (WGS) entry which is preliminary data.</text>
</comment>
<dbReference type="EMBL" id="SDIL01000025">
    <property type="protein sequence ID" value="RXK39862.1"/>
    <property type="molecule type" value="Genomic_DNA"/>
</dbReference>
<dbReference type="InterPro" id="IPR002049">
    <property type="entry name" value="LE_dom"/>
</dbReference>
<evidence type="ECO:0000259" key="5">
    <source>
        <dbReference type="PROSITE" id="PS50026"/>
    </source>
</evidence>
<comment type="caution">
    <text evidence="1">Lacks conserved residue(s) required for the propagation of feature annotation.</text>
</comment>
<evidence type="ECO:0000256" key="2">
    <source>
        <dbReference type="SAM" id="MobiDB-lite"/>
    </source>
</evidence>
<dbReference type="SUPFAM" id="SSF57184">
    <property type="entry name" value="Growth factor receptor domain"/>
    <property type="match status" value="1"/>
</dbReference>
<name>A0A4Q1BQ04_TREME</name>
<dbReference type="PROSITE" id="PS01248">
    <property type="entry name" value="EGF_LAM_1"/>
    <property type="match status" value="1"/>
</dbReference>
<feature type="domain" description="EGF-like" evidence="5">
    <location>
        <begin position="154"/>
        <end position="190"/>
    </location>
</feature>
<keyword evidence="1" id="KW-0245">EGF-like domain</keyword>
<dbReference type="PROSITE" id="PS00022">
    <property type="entry name" value="EGF_1"/>
    <property type="match status" value="1"/>
</dbReference>
<feature type="signal peptide" evidence="4">
    <location>
        <begin position="1"/>
        <end position="17"/>
    </location>
</feature>
<feature type="compositionally biased region" description="Basic and acidic residues" evidence="2">
    <location>
        <begin position="827"/>
        <end position="842"/>
    </location>
</feature>
<evidence type="ECO:0000313" key="6">
    <source>
        <dbReference type="EMBL" id="RXK39862.1"/>
    </source>
</evidence>
<dbReference type="InterPro" id="IPR009030">
    <property type="entry name" value="Growth_fac_rcpt_cys_sf"/>
</dbReference>
<dbReference type="CDD" id="cd00055">
    <property type="entry name" value="EGF_Lam"/>
    <property type="match status" value="1"/>
</dbReference>
<feature type="disulfide bond" evidence="1">
    <location>
        <begin position="180"/>
        <end position="189"/>
    </location>
</feature>
<dbReference type="VEuPathDB" id="FungiDB:TREMEDRAFT_65977"/>
<accession>A0A4Q1BQ04</accession>
<dbReference type="OrthoDB" id="2563779at2759"/>
<keyword evidence="4" id="KW-0732">Signal</keyword>
<feature type="chain" id="PRO_5020502620" description="EGF-like domain-containing protein" evidence="4">
    <location>
        <begin position="18"/>
        <end position="886"/>
    </location>
</feature>
<evidence type="ECO:0000313" key="7">
    <source>
        <dbReference type="Proteomes" id="UP000289152"/>
    </source>
</evidence>
<feature type="disulfide bond" evidence="1">
    <location>
        <begin position="158"/>
        <end position="168"/>
    </location>
</feature>
<keyword evidence="1" id="KW-1015">Disulfide bond</keyword>
<evidence type="ECO:0000256" key="1">
    <source>
        <dbReference type="PROSITE-ProRule" id="PRU00076"/>
    </source>
</evidence>
<feature type="region of interest" description="Disordered" evidence="2">
    <location>
        <begin position="789"/>
        <end position="886"/>
    </location>
</feature>
<feature type="region of interest" description="Disordered" evidence="2">
    <location>
        <begin position="687"/>
        <end position="766"/>
    </location>
</feature>
<feature type="compositionally biased region" description="Basic and acidic residues" evidence="2">
    <location>
        <begin position="702"/>
        <end position="715"/>
    </location>
</feature>
<dbReference type="InParanoid" id="A0A4Q1BQ04"/>
<gene>
    <name evidence="6" type="ORF">M231_02796</name>
</gene>
<keyword evidence="3" id="KW-0812">Transmembrane</keyword>
<dbReference type="PROSITE" id="PS50026">
    <property type="entry name" value="EGF_3"/>
    <property type="match status" value="1"/>
</dbReference>
<reference evidence="6 7" key="1">
    <citation type="submission" date="2016-06" db="EMBL/GenBank/DDBJ databases">
        <title>Evolution of pathogenesis and genome organization in the Tremellales.</title>
        <authorList>
            <person name="Cuomo C."/>
            <person name="Litvintseva A."/>
            <person name="Heitman J."/>
            <person name="Chen Y."/>
            <person name="Sun S."/>
            <person name="Springer D."/>
            <person name="Dromer F."/>
            <person name="Young S."/>
            <person name="Zeng Q."/>
            <person name="Chapman S."/>
            <person name="Gujja S."/>
            <person name="Saif S."/>
            <person name="Birren B."/>
        </authorList>
    </citation>
    <scope>NUCLEOTIDE SEQUENCE [LARGE SCALE GENOMIC DNA]</scope>
    <source>
        <strain evidence="6 7">ATCC 28783</strain>
    </source>
</reference>
<dbReference type="STRING" id="5217.A0A4Q1BQ04"/>
<dbReference type="InterPro" id="IPR000742">
    <property type="entry name" value="EGF"/>
</dbReference>
<keyword evidence="3" id="KW-1133">Transmembrane helix</keyword>
<feature type="compositionally biased region" description="Basic and acidic residues" evidence="2">
    <location>
        <begin position="876"/>
        <end position="886"/>
    </location>
</feature>
<keyword evidence="3" id="KW-0472">Membrane</keyword>
<proteinExistence type="predicted"/>
<dbReference type="Proteomes" id="UP000289152">
    <property type="component" value="Unassembled WGS sequence"/>
</dbReference>
<sequence length="886" mass="96358">MIVRLILALFVAQSTVAYQRQTCSSSACLDGTSKAGILAYNKAQGTAYTPGTYPSSSVILSALVPSALNQSINANNDQVTISFPSYPVSFTEHGYTGSPMTWSSAGWTDREWKSVLLPSQWCAILGDGYALWGAVPDSKQLPSGLSSKDIVGARSGACIPACTDKGICISTNSSTAACQCQSGWDGQQCDVCAKGFYGSSCQACDAGCEVCDDGLAGTGHCLSLPSSNAIDRQHVTAYTVPVPLMGAVPAPLDGNPLAGRNKSARHAPRVFFRMFMTTVWPAPWDAPPVPSQPAQTRRPSARRVPPIFLSRLPLRPLARPLERVPRDSIGTLLLPHVKVARRRVRAAPAPIPPIVWPAPHPGSIWLALAWGTMSVPVCVIPACRDCRGVLLSITLRASAMRALRVRTDTTFQREVAVPMGPVRNATHRAQLASAVRHIAPLVLRPYSPLEVVAQRHVPLAFSLQLPQTPQPAFHVPHRVPLVPPLSPLPHAPPAPRPPQCSSSVDASHTVLKTCTGTRPTLRVKHATITVDLVLPLARHPVHHAWTDSCWNEGPVFGQDATLDESLWGLFGLPAGLAVVGLVVWWVIMERRRTREATKEFGRGMGVHHVKDALMALRLERVFGFRRFPDPEDLTPAFDHTTRNTPQWDWEAAWEAREMGLNLNKSQQSDSSVRGERRDGERSRRWKDLFHLRKHNTPKRAMTKMDLERNSVDQRESWFVPPPPYHPASSQPTPQDDSADLSSNVPESTGGRDGHRVGINGMRVGSGISRPISTSKIVSLESPTMATWPFLPSSTNPSDSSFHSNGRGGGGSGVGEGEHGSTSGVGDEVEHGGEVGETREKGLGPRSLYPPPRPRIERERQVIRTSGRLSDLWPALGKKEREEQGWV</sequence>
<keyword evidence="7" id="KW-1185">Reference proteome</keyword>
<feature type="compositionally biased region" description="Basic residues" evidence="2">
    <location>
        <begin position="691"/>
        <end position="701"/>
    </location>
</feature>